<gene>
    <name evidence="1" type="ORF">SAMN06296052_11977</name>
</gene>
<dbReference type="EMBL" id="FZOQ01000019">
    <property type="protein sequence ID" value="SNS98626.1"/>
    <property type="molecule type" value="Genomic_DNA"/>
</dbReference>
<dbReference type="AlphaFoldDB" id="A0A239IXX3"/>
<organism evidence="1 2">
    <name type="scientific">Pontibacter ummariensis</name>
    <dbReference type="NCBI Taxonomy" id="1610492"/>
    <lineage>
        <taxon>Bacteria</taxon>
        <taxon>Pseudomonadati</taxon>
        <taxon>Bacteroidota</taxon>
        <taxon>Cytophagia</taxon>
        <taxon>Cytophagales</taxon>
        <taxon>Hymenobacteraceae</taxon>
        <taxon>Pontibacter</taxon>
    </lineage>
</organism>
<name>A0A239IXX3_9BACT</name>
<keyword evidence="2" id="KW-1185">Reference proteome</keyword>
<accession>A0A239IXX3</accession>
<evidence type="ECO:0000313" key="2">
    <source>
        <dbReference type="Proteomes" id="UP000198432"/>
    </source>
</evidence>
<dbReference type="Proteomes" id="UP000198432">
    <property type="component" value="Unassembled WGS sequence"/>
</dbReference>
<dbReference type="RefSeq" id="WP_089320696.1">
    <property type="nucleotide sequence ID" value="NZ_FZOQ01000019.1"/>
</dbReference>
<protein>
    <submittedName>
        <fullName evidence="1">Uncharacterized protein</fullName>
    </submittedName>
</protein>
<sequence>MKDNRRSILKQVLAGTLPGPAAALELKKACRIASNVAICYPDGLYSFGEERGLSKTQVLERATGTIFLLPHNGRD</sequence>
<evidence type="ECO:0000313" key="1">
    <source>
        <dbReference type="EMBL" id="SNS98626.1"/>
    </source>
</evidence>
<proteinExistence type="predicted"/>
<reference evidence="2" key="1">
    <citation type="submission" date="2017-06" db="EMBL/GenBank/DDBJ databases">
        <authorList>
            <person name="Varghese N."/>
            <person name="Submissions S."/>
        </authorList>
    </citation>
    <scope>NUCLEOTIDE SEQUENCE [LARGE SCALE GENOMIC DNA]</scope>
    <source>
        <strain evidence="2">NKM1</strain>
    </source>
</reference>